<reference evidence="11 12" key="1">
    <citation type="submission" date="2024-06" db="EMBL/GenBank/DDBJ databases">
        <authorList>
            <person name="Kraege A."/>
            <person name="Thomma B."/>
        </authorList>
    </citation>
    <scope>NUCLEOTIDE SEQUENCE [LARGE SCALE GENOMIC DNA]</scope>
</reference>
<dbReference type="PROSITE" id="PS50011">
    <property type="entry name" value="PROTEIN_KINASE_DOM"/>
    <property type="match status" value="1"/>
</dbReference>
<dbReference type="InterPro" id="IPR002048">
    <property type="entry name" value="EF_hand_dom"/>
</dbReference>
<evidence type="ECO:0000313" key="12">
    <source>
        <dbReference type="Proteomes" id="UP001497392"/>
    </source>
</evidence>
<evidence type="ECO:0000256" key="8">
    <source>
        <dbReference type="RuleBase" id="RU000304"/>
    </source>
</evidence>
<evidence type="ECO:0000256" key="1">
    <source>
        <dbReference type="ARBA" id="ARBA00022527"/>
    </source>
</evidence>
<sequence>MVTVLGEAKKKEKLKDHYRLGQVLGKGAFGVVYEATCLDDNRQYACKSISKAKLVTREDVEDIQREVEVLNLISDHENIAELIDSYEDPQHVHLILELCRGGELFDRIIEQGTFTERKAADHFRTMVLVVDHMHQLGVMHRDIKPENFLLTDKTQDAMLKLCDFGLSAYWKPGMRLSTIVGSCYYVAPEVLRRDYGVEADMWSLGVMLYILLSGLPPFWGDDESQIFKSVLKAELDFVTPPWPKISAAAKDCVRQLLTVQAQSRPSASELLQHPWLRSQGVAADKPLDSVVLQRMRKLSATNKLKKAALVVMAKSLNPDEINGLQQLFRNIDADNSGTITIDELRTALTSCNGKMSEEDERDLAGVMAAADLDGDGTLNYDEFIAATANLSKLEREANILSAFKQFDTDHSGALSKSEVMAALTSMGSTEQEIEELFDQYDVDHSGEIDYPEFLAMMRAENEELQQASRHLRRKSLLHY</sequence>
<accession>A0ABP1G5A5</accession>
<proteinExistence type="inferred from homology"/>
<keyword evidence="2" id="KW-0808">Transferase</keyword>
<keyword evidence="1 8" id="KW-0723">Serine/threonine-protein kinase</keyword>
<gene>
    <name evidence="11" type="primary">g8499</name>
    <name evidence="11" type="ORF">VP750_LOCUS7302</name>
</gene>
<evidence type="ECO:0000256" key="7">
    <source>
        <dbReference type="PROSITE-ProRule" id="PRU10141"/>
    </source>
</evidence>
<dbReference type="PROSITE" id="PS00107">
    <property type="entry name" value="PROTEIN_KINASE_ATP"/>
    <property type="match status" value="1"/>
</dbReference>
<feature type="domain" description="EF-hand" evidence="10">
    <location>
        <begin position="394"/>
        <end position="427"/>
    </location>
</feature>
<dbReference type="Pfam" id="PF00069">
    <property type="entry name" value="Pkinase"/>
    <property type="match status" value="1"/>
</dbReference>
<dbReference type="SMART" id="SM00054">
    <property type="entry name" value="EFh"/>
    <property type="match status" value="4"/>
</dbReference>
<dbReference type="InterPro" id="IPR000719">
    <property type="entry name" value="Prot_kinase_dom"/>
</dbReference>
<keyword evidence="3 7" id="KW-0547">Nucleotide-binding</keyword>
<evidence type="ECO:0000256" key="3">
    <source>
        <dbReference type="ARBA" id="ARBA00022741"/>
    </source>
</evidence>
<keyword evidence="5" id="KW-0106">Calcium</keyword>
<dbReference type="EMBL" id="CAXHTA020000012">
    <property type="protein sequence ID" value="CAL5225643.1"/>
    <property type="molecule type" value="Genomic_DNA"/>
</dbReference>
<dbReference type="InterPro" id="IPR008271">
    <property type="entry name" value="Ser/Thr_kinase_AS"/>
</dbReference>
<dbReference type="SUPFAM" id="SSF47473">
    <property type="entry name" value="EF-hand"/>
    <property type="match status" value="1"/>
</dbReference>
<dbReference type="PANTHER" id="PTHR24349">
    <property type="entry name" value="SERINE/THREONINE-PROTEIN KINASE"/>
    <property type="match status" value="1"/>
</dbReference>
<evidence type="ECO:0000256" key="2">
    <source>
        <dbReference type="ARBA" id="ARBA00022679"/>
    </source>
</evidence>
<dbReference type="SMART" id="SM00220">
    <property type="entry name" value="S_TKc"/>
    <property type="match status" value="1"/>
</dbReference>
<keyword evidence="6 7" id="KW-0067">ATP-binding</keyword>
<feature type="domain" description="Protein kinase" evidence="9">
    <location>
        <begin position="18"/>
        <end position="276"/>
    </location>
</feature>
<name>A0ABP1G5A5_9CHLO</name>
<feature type="domain" description="EF-hand" evidence="10">
    <location>
        <begin position="319"/>
        <end position="354"/>
    </location>
</feature>
<evidence type="ECO:0000259" key="9">
    <source>
        <dbReference type="PROSITE" id="PS50011"/>
    </source>
</evidence>
<evidence type="ECO:0000313" key="11">
    <source>
        <dbReference type="EMBL" id="CAL5225643.1"/>
    </source>
</evidence>
<dbReference type="Gene3D" id="1.10.510.10">
    <property type="entry name" value="Transferase(Phosphotransferase) domain 1"/>
    <property type="match status" value="1"/>
</dbReference>
<dbReference type="InterPro" id="IPR017441">
    <property type="entry name" value="Protein_kinase_ATP_BS"/>
</dbReference>
<evidence type="ECO:0000256" key="5">
    <source>
        <dbReference type="ARBA" id="ARBA00022837"/>
    </source>
</evidence>
<dbReference type="CDD" id="cd05117">
    <property type="entry name" value="STKc_CAMK"/>
    <property type="match status" value="1"/>
</dbReference>
<evidence type="ECO:0000256" key="4">
    <source>
        <dbReference type="ARBA" id="ARBA00022777"/>
    </source>
</evidence>
<dbReference type="PROSITE" id="PS00018">
    <property type="entry name" value="EF_HAND_1"/>
    <property type="match status" value="3"/>
</dbReference>
<protein>
    <submittedName>
        <fullName evidence="11">G8499 protein</fullName>
    </submittedName>
</protein>
<evidence type="ECO:0000259" key="10">
    <source>
        <dbReference type="PROSITE" id="PS50222"/>
    </source>
</evidence>
<dbReference type="Proteomes" id="UP001497392">
    <property type="component" value="Unassembled WGS sequence"/>
</dbReference>
<comment type="caution">
    <text evidence="11">The sequence shown here is derived from an EMBL/GenBank/DDBJ whole genome shotgun (WGS) entry which is preliminary data.</text>
</comment>
<evidence type="ECO:0000256" key="6">
    <source>
        <dbReference type="ARBA" id="ARBA00022840"/>
    </source>
</evidence>
<dbReference type="PROSITE" id="PS50222">
    <property type="entry name" value="EF_HAND_2"/>
    <property type="match status" value="4"/>
</dbReference>
<feature type="domain" description="EF-hand" evidence="10">
    <location>
        <begin position="358"/>
        <end position="393"/>
    </location>
</feature>
<dbReference type="InterPro" id="IPR018247">
    <property type="entry name" value="EF_Hand_1_Ca_BS"/>
</dbReference>
<dbReference type="PROSITE" id="PS00108">
    <property type="entry name" value="PROTEIN_KINASE_ST"/>
    <property type="match status" value="1"/>
</dbReference>
<keyword evidence="12" id="KW-1185">Reference proteome</keyword>
<keyword evidence="4" id="KW-0418">Kinase</keyword>
<dbReference type="Gene3D" id="1.10.238.10">
    <property type="entry name" value="EF-hand"/>
    <property type="match status" value="2"/>
</dbReference>
<dbReference type="Pfam" id="PF13499">
    <property type="entry name" value="EF-hand_7"/>
    <property type="match status" value="2"/>
</dbReference>
<dbReference type="InterPro" id="IPR050205">
    <property type="entry name" value="CDPK_Ser/Thr_kinases"/>
</dbReference>
<dbReference type="InterPro" id="IPR011009">
    <property type="entry name" value="Kinase-like_dom_sf"/>
</dbReference>
<dbReference type="SUPFAM" id="SSF56112">
    <property type="entry name" value="Protein kinase-like (PK-like)"/>
    <property type="match status" value="1"/>
</dbReference>
<organism evidence="11 12">
    <name type="scientific">Coccomyxa viridis</name>
    <dbReference type="NCBI Taxonomy" id="1274662"/>
    <lineage>
        <taxon>Eukaryota</taxon>
        <taxon>Viridiplantae</taxon>
        <taxon>Chlorophyta</taxon>
        <taxon>core chlorophytes</taxon>
        <taxon>Trebouxiophyceae</taxon>
        <taxon>Trebouxiophyceae incertae sedis</taxon>
        <taxon>Coccomyxaceae</taxon>
        <taxon>Coccomyxa</taxon>
    </lineage>
</organism>
<feature type="domain" description="EF-hand" evidence="10">
    <location>
        <begin position="428"/>
        <end position="463"/>
    </location>
</feature>
<comment type="similarity">
    <text evidence="8">Belongs to the protein kinase superfamily.</text>
</comment>
<dbReference type="InterPro" id="IPR011992">
    <property type="entry name" value="EF-hand-dom_pair"/>
</dbReference>
<feature type="binding site" evidence="7">
    <location>
        <position position="47"/>
    </location>
    <ligand>
        <name>ATP</name>
        <dbReference type="ChEBI" id="CHEBI:30616"/>
    </ligand>
</feature>
<dbReference type="Gene3D" id="3.30.200.20">
    <property type="entry name" value="Phosphorylase Kinase, domain 1"/>
    <property type="match status" value="1"/>
</dbReference>